<dbReference type="Gene3D" id="3.40.140.10">
    <property type="entry name" value="Cytidine Deaminase, domain 2"/>
    <property type="match status" value="1"/>
</dbReference>
<comment type="similarity">
    <text evidence="3">Belongs to the peptidase M67A family. CSN5 subfamily.</text>
</comment>
<keyword evidence="12" id="KW-0482">Metalloprotease</keyword>
<evidence type="ECO:0000256" key="1">
    <source>
        <dbReference type="ARBA" id="ARBA00004123"/>
    </source>
</evidence>
<dbReference type="Proteomes" id="UP000307173">
    <property type="component" value="Unassembled WGS sequence"/>
</dbReference>
<feature type="domain" description="MPN" evidence="14">
    <location>
        <begin position="95"/>
        <end position="233"/>
    </location>
</feature>
<gene>
    <name evidence="15" type="ORF">CANINC_002865</name>
</gene>
<reference evidence="15 16" key="1">
    <citation type="journal article" date="2019" name="Front. Genet.">
        <title>Whole-Genome Sequencing of the Opportunistic Yeast Pathogen Candida inconspicua Uncovers Its Hybrid Origin.</title>
        <authorList>
            <person name="Mixao V."/>
            <person name="Hansen A.P."/>
            <person name="Saus E."/>
            <person name="Boekhout T."/>
            <person name="Lass-Florl C."/>
            <person name="Gabaldon T."/>
        </authorList>
    </citation>
    <scope>NUCLEOTIDE SEQUENCE [LARGE SCALE GENOMIC DNA]</scope>
    <source>
        <strain evidence="15 16">CBS 180</strain>
    </source>
</reference>
<dbReference type="PROSITE" id="PS50249">
    <property type="entry name" value="MPN"/>
    <property type="match status" value="1"/>
</dbReference>
<dbReference type="GO" id="GO:0008237">
    <property type="term" value="F:metallopeptidase activity"/>
    <property type="evidence" value="ECO:0007669"/>
    <property type="project" value="UniProtKB-KW"/>
</dbReference>
<dbReference type="GO" id="GO:0006508">
    <property type="term" value="P:proteolysis"/>
    <property type="evidence" value="ECO:0007669"/>
    <property type="project" value="UniProtKB-KW"/>
</dbReference>
<evidence type="ECO:0000256" key="3">
    <source>
        <dbReference type="ARBA" id="ARBA00006008"/>
    </source>
</evidence>
<comment type="subcellular location">
    <subcellularLocation>
        <location evidence="2">Cytoplasm</location>
    </subcellularLocation>
    <subcellularLocation>
        <location evidence="1">Nucleus</location>
    </subcellularLocation>
</comment>
<dbReference type="AlphaFoldDB" id="A0A4T0X0M8"/>
<accession>A0A4T0X0M8</accession>
<evidence type="ECO:0000256" key="7">
    <source>
        <dbReference type="ARBA" id="ARBA00022670"/>
    </source>
</evidence>
<dbReference type="EMBL" id="SELW01000468">
    <property type="protein sequence ID" value="TID26170.1"/>
    <property type="molecule type" value="Genomic_DNA"/>
</dbReference>
<evidence type="ECO:0000259" key="14">
    <source>
        <dbReference type="PROSITE" id="PS50249"/>
    </source>
</evidence>
<dbReference type="GO" id="GO:0005737">
    <property type="term" value="C:cytoplasm"/>
    <property type="evidence" value="ECO:0007669"/>
    <property type="project" value="UniProtKB-SubCell"/>
</dbReference>
<evidence type="ECO:0000256" key="8">
    <source>
        <dbReference type="ARBA" id="ARBA00022723"/>
    </source>
</evidence>
<evidence type="ECO:0000256" key="11">
    <source>
        <dbReference type="ARBA" id="ARBA00022833"/>
    </source>
</evidence>
<keyword evidence="8" id="KW-0479">Metal-binding</keyword>
<dbReference type="InterPro" id="IPR050242">
    <property type="entry name" value="JAMM_MPN+_peptidase_M67A"/>
</dbReference>
<dbReference type="GO" id="GO:0046872">
    <property type="term" value="F:metal ion binding"/>
    <property type="evidence" value="ECO:0007669"/>
    <property type="project" value="UniProtKB-KW"/>
</dbReference>
<evidence type="ECO:0000256" key="13">
    <source>
        <dbReference type="ARBA" id="ARBA00023242"/>
    </source>
</evidence>
<keyword evidence="13" id="KW-0539">Nucleus</keyword>
<proteinExistence type="inferred from homology"/>
<keyword evidence="7" id="KW-0645">Protease</keyword>
<evidence type="ECO:0000256" key="2">
    <source>
        <dbReference type="ARBA" id="ARBA00004496"/>
    </source>
</evidence>
<sequence>MSCNHNQNIQDTNLYASQAISILQANLLGNLATVREANESGNCNTNSPPSVSQTIQISPVDSDTIYEYINTFEANSNEDLESTPWKTHRYHFRTVHLTMQAMTKMLTHAVSGGSLEIMGMLLGCYRGNDLFIIDCFPLPVEGTETRVNPQNDSYEFMLQYLTKLRESGLHREQIVGWYHSHPGFGCWLSGIDVQTQKLHQGFEDPYVAIVVDPIKSIREGKIDIGAFRTFYDTHNSNDDGDVDMEKLGWHSKDYYQLDVKLMLNKFDREVLANLDGDVPQYTKLVVPQSESVIDTISGESKGVPDSEYNAIQLWKKFNSLFKSVSLDTLRAKHSSIDCADSIDQLSMYSSGIDIKMTNYEAAMGKNGNNRGERSNDHGSDIKIDLAEIGAQMDMIAIQDLNKILVKQAQYKLFSD</sequence>
<dbReference type="GO" id="GO:0008180">
    <property type="term" value="C:COP9 signalosome"/>
    <property type="evidence" value="ECO:0007669"/>
    <property type="project" value="UniProtKB-KW"/>
</dbReference>
<keyword evidence="16" id="KW-1185">Reference proteome</keyword>
<dbReference type="SMART" id="SM00232">
    <property type="entry name" value="JAB_MPN"/>
    <property type="match status" value="1"/>
</dbReference>
<keyword evidence="11" id="KW-0862">Zinc</keyword>
<evidence type="ECO:0000313" key="15">
    <source>
        <dbReference type="EMBL" id="TID26170.1"/>
    </source>
</evidence>
<keyword evidence="6" id="KW-0963">Cytoplasm</keyword>
<dbReference type="STRING" id="52247.A0A4T0X0M8"/>
<organism evidence="15 16">
    <name type="scientific">Pichia inconspicua</name>
    <dbReference type="NCBI Taxonomy" id="52247"/>
    <lineage>
        <taxon>Eukaryota</taxon>
        <taxon>Fungi</taxon>
        <taxon>Dikarya</taxon>
        <taxon>Ascomycota</taxon>
        <taxon>Saccharomycotina</taxon>
        <taxon>Pichiomycetes</taxon>
        <taxon>Pichiales</taxon>
        <taxon>Pichiaceae</taxon>
        <taxon>Pichia</taxon>
    </lineage>
</organism>
<evidence type="ECO:0000256" key="10">
    <source>
        <dbReference type="ARBA" id="ARBA00022801"/>
    </source>
</evidence>
<evidence type="ECO:0000256" key="5">
    <source>
        <dbReference type="ARBA" id="ARBA00014880"/>
    </source>
</evidence>
<evidence type="ECO:0000256" key="12">
    <source>
        <dbReference type="ARBA" id="ARBA00023049"/>
    </source>
</evidence>
<comment type="caution">
    <text evidence="15">The sequence shown here is derived from an EMBL/GenBank/DDBJ whole genome shotgun (WGS) entry which is preliminary data.</text>
</comment>
<dbReference type="OrthoDB" id="605656at2759"/>
<evidence type="ECO:0000256" key="6">
    <source>
        <dbReference type="ARBA" id="ARBA00022490"/>
    </source>
</evidence>
<evidence type="ECO:0000256" key="4">
    <source>
        <dbReference type="ARBA" id="ARBA00011098"/>
    </source>
</evidence>
<dbReference type="InterPro" id="IPR000555">
    <property type="entry name" value="JAMM/MPN+_dom"/>
</dbReference>
<keyword evidence="9" id="KW-0736">Signalosome</keyword>
<evidence type="ECO:0000313" key="16">
    <source>
        <dbReference type="Proteomes" id="UP000307173"/>
    </source>
</evidence>
<dbReference type="PANTHER" id="PTHR10410">
    <property type="entry name" value="EUKARYOTIC TRANSLATION INITIATION FACTOR 3 -RELATED"/>
    <property type="match status" value="1"/>
</dbReference>
<dbReference type="InterPro" id="IPR037518">
    <property type="entry name" value="MPN"/>
</dbReference>
<name>A0A4T0X0M8_9ASCO</name>
<evidence type="ECO:0000256" key="9">
    <source>
        <dbReference type="ARBA" id="ARBA00022790"/>
    </source>
</evidence>
<keyword evidence="10" id="KW-0378">Hydrolase</keyword>
<dbReference type="SUPFAM" id="SSF102712">
    <property type="entry name" value="JAB1/MPN domain"/>
    <property type="match status" value="1"/>
</dbReference>
<comment type="subunit">
    <text evidence="4">Component of the COP9 signalosome (CSN) complex.</text>
</comment>
<dbReference type="Pfam" id="PF01398">
    <property type="entry name" value="JAB"/>
    <property type="match status" value="1"/>
</dbReference>
<dbReference type="FunFam" id="3.40.140.10:FF:000203">
    <property type="entry name" value="COP9 signalosome complex subunit 5"/>
    <property type="match status" value="1"/>
</dbReference>
<dbReference type="CDD" id="cd08069">
    <property type="entry name" value="MPN_RPN11_CSN5"/>
    <property type="match status" value="1"/>
</dbReference>
<protein>
    <recommendedName>
        <fullName evidence="5">COP9 signalosome complex subunit 5</fullName>
    </recommendedName>
</protein>